<feature type="transmembrane region" description="Helical" evidence="1">
    <location>
        <begin position="12"/>
        <end position="30"/>
    </location>
</feature>
<name>A0ABZ0GJA8_9GAMM</name>
<protein>
    <recommendedName>
        <fullName evidence="4">Tryptophan-rich sensory protein</fullName>
    </recommendedName>
</protein>
<gene>
    <name evidence="2" type="ORF">RI844_11220</name>
</gene>
<sequence length="183" mass="20507">MNEQQLSQIRWYFTGFVTITIWALLVGQYFNGGVPSHHLLQRADMPEISNWWGGVLLPVLAWFALGRIHQRIINNNEPNYPRAIIVGFIGALIYGGIFSASFAYGNSEITSILLPGILVLSLFFKLYKEECALGVILSMSFVFGAVLPTVFALVVGVVSALIYHIVHFIYSRASLWLMKPKNN</sequence>
<evidence type="ECO:0008006" key="4">
    <source>
        <dbReference type="Google" id="ProtNLM"/>
    </source>
</evidence>
<dbReference type="Proteomes" id="UP001301442">
    <property type="component" value="Chromosome"/>
</dbReference>
<keyword evidence="1" id="KW-1133">Transmembrane helix</keyword>
<feature type="transmembrane region" description="Helical" evidence="1">
    <location>
        <begin position="50"/>
        <end position="68"/>
    </location>
</feature>
<evidence type="ECO:0000313" key="3">
    <source>
        <dbReference type="Proteomes" id="UP001301442"/>
    </source>
</evidence>
<feature type="transmembrane region" description="Helical" evidence="1">
    <location>
        <begin position="134"/>
        <end position="155"/>
    </location>
</feature>
<feature type="transmembrane region" description="Helical" evidence="1">
    <location>
        <begin position="80"/>
        <end position="103"/>
    </location>
</feature>
<dbReference type="EMBL" id="CP136600">
    <property type="protein sequence ID" value="WOH35952.1"/>
    <property type="molecule type" value="Genomic_DNA"/>
</dbReference>
<keyword evidence="1" id="KW-0472">Membrane</keyword>
<evidence type="ECO:0000313" key="2">
    <source>
        <dbReference type="EMBL" id="WOH35952.1"/>
    </source>
</evidence>
<dbReference type="RefSeq" id="WP_348394767.1">
    <property type="nucleotide sequence ID" value="NZ_CP136600.1"/>
</dbReference>
<reference evidence="2 3" key="1">
    <citation type="submission" date="2023-09" db="EMBL/GenBank/DDBJ databases">
        <authorList>
            <person name="Qi X."/>
        </authorList>
    </citation>
    <scope>NUCLEOTIDE SEQUENCE [LARGE SCALE GENOMIC DNA]</scope>
    <source>
        <strain evidence="2 3">S1-1</strain>
    </source>
</reference>
<keyword evidence="3" id="KW-1185">Reference proteome</keyword>
<proteinExistence type="predicted"/>
<accession>A0ABZ0GJA8</accession>
<organism evidence="2 3">
    <name type="scientific">Thalassotalea fonticola</name>
    <dbReference type="NCBI Taxonomy" id="3065649"/>
    <lineage>
        <taxon>Bacteria</taxon>
        <taxon>Pseudomonadati</taxon>
        <taxon>Pseudomonadota</taxon>
        <taxon>Gammaproteobacteria</taxon>
        <taxon>Alteromonadales</taxon>
        <taxon>Colwelliaceae</taxon>
        <taxon>Thalassotalea</taxon>
    </lineage>
</organism>
<evidence type="ECO:0000256" key="1">
    <source>
        <dbReference type="SAM" id="Phobius"/>
    </source>
</evidence>
<keyword evidence="1" id="KW-0812">Transmembrane</keyword>
<feature type="transmembrane region" description="Helical" evidence="1">
    <location>
        <begin position="109"/>
        <end position="127"/>
    </location>
</feature>